<reference evidence="2" key="1">
    <citation type="submission" date="2018-02" db="EMBL/GenBank/DDBJ databases">
        <title>Rhizophora mucronata_Transcriptome.</title>
        <authorList>
            <person name="Meera S.P."/>
            <person name="Sreeshan A."/>
            <person name="Augustine A."/>
        </authorList>
    </citation>
    <scope>NUCLEOTIDE SEQUENCE</scope>
    <source>
        <tissue evidence="2">Leaf</tissue>
    </source>
</reference>
<evidence type="ECO:0000256" key="1">
    <source>
        <dbReference type="SAM" id="Phobius"/>
    </source>
</evidence>
<organism evidence="2">
    <name type="scientific">Rhizophora mucronata</name>
    <name type="common">Asiatic mangrove</name>
    <dbReference type="NCBI Taxonomy" id="61149"/>
    <lineage>
        <taxon>Eukaryota</taxon>
        <taxon>Viridiplantae</taxon>
        <taxon>Streptophyta</taxon>
        <taxon>Embryophyta</taxon>
        <taxon>Tracheophyta</taxon>
        <taxon>Spermatophyta</taxon>
        <taxon>Magnoliopsida</taxon>
        <taxon>eudicotyledons</taxon>
        <taxon>Gunneridae</taxon>
        <taxon>Pentapetalae</taxon>
        <taxon>rosids</taxon>
        <taxon>fabids</taxon>
        <taxon>Malpighiales</taxon>
        <taxon>Rhizophoraceae</taxon>
        <taxon>Rhizophora</taxon>
    </lineage>
</organism>
<proteinExistence type="predicted"/>
<keyword evidence="1" id="KW-0472">Membrane</keyword>
<dbReference type="EMBL" id="GGEC01059615">
    <property type="protein sequence ID" value="MBX40099.1"/>
    <property type="molecule type" value="Transcribed_RNA"/>
</dbReference>
<name>A0A2P2NC92_RHIMU</name>
<evidence type="ECO:0000313" key="2">
    <source>
        <dbReference type="EMBL" id="MBX40099.1"/>
    </source>
</evidence>
<keyword evidence="1" id="KW-1133">Transmembrane helix</keyword>
<accession>A0A2P2NC92</accession>
<protein>
    <submittedName>
        <fullName evidence="2">Uncharacterized protein</fullName>
    </submittedName>
</protein>
<sequence>MPFYVVFVHDVVLWSGYFPASFLMIIQNLMH</sequence>
<feature type="transmembrane region" description="Helical" evidence="1">
    <location>
        <begin position="6"/>
        <end position="26"/>
    </location>
</feature>
<dbReference type="AlphaFoldDB" id="A0A2P2NC92"/>
<keyword evidence="1" id="KW-0812">Transmembrane</keyword>